<evidence type="ECO:0000313" key="3">
    <source>
        <dbReference type="Proteomes" id="UP001141259"/>
    </source>
</evidence>
<reference evidence="2" key="1">
    <citation type="submission" date="2022-08" db="EMBL/GenBank/DDBJ databases">
        <authorList>
            <person name="Tistechok S."/>
            <person name="Samborskyy M."/>
            <person name="Roman I."/>
        </authorList>
    </citation>
    <scope>NUCLEOTIDE SEQUENCE</scope>
    <source>
        <strain evidence="2">DSM 103496</strain>
    </source>
</reference>
<protein>
    <submittedName>
        <fullName evidence="2">Nuclear transport factor 2 family protein</fullName>
    </submittedName>
</protein>
<evidence type="ECO:0000313" key="2">
    <source>
        <dbReference type="EMBL" id="MCS7482931.1"/>
    </source>
</evidence>
<dbReference type="SUPFAM" id="SSF54427">
    <property type="entry name" value="NTF2-like"/>
    <property type="match status" value="2"/>
</dbReference>
<organism evidence="2 3">
    <name type="scientific">Umezawaea endophytica</name>
    <dbReference type="NCBI Taxonomy" id="1654476"/>
    <lineage>
        <taxon>Bacteria</taxon>
        <taxon>Bacillati</taxon>
        <taxon>Actinomycetota</taxon>
        <taxon>Actinomycetes</taxon>
        <taxon>Pseudonocardiales</taxon>
        <taxon>Pseudonocardiaceae</taxon>
        <taxon>Umezawaea</taxon>
    </lineage>
</organism>
<evidence type="ECO:0000259" key="1">
    <source>
        <dbReference type="Pfam" id="PF12680"/>
    </source>
</evidence>
<dbReference type="Proteomes" id="UP001141259">
    <property type="component" value="Unassembled WGS sequence"/>
</dbReference>
<gene>
    <name evidence="2" type="ORF">NZH93_39300</name>
</gene>
<dbReference type="InterPro" id="IPR032710">
    <property type="entry name" value="NTF2-like_dom_sf"/>
</dbReference>
<proteinExistence type="predicted"/>
<dbReference type="Pfam" id="PF12680">
    <property type="entry name" value="SnoaL_2"/>
    <property type="match status" value="1"/>
</dbReference>
<accession>A0A9X2VU11</accession>
<dbReference type="EMBL" id="JANYMP010000027">
    <property type="protein sequence ID" value="MCS7482931.1"/>
    <property type="molecule type" value="Genomic_DNA"/>
</dbReference>
<sequence>MNLETNKKIVRVVLDDLTRETTYRCFADESSFEGHMVDYETSPIRKESAEQREARQHDARSEMRRAGKALLHVYPDGNTRAIKSITAEGDRVIAEYLVHAGRTVFDLDVEHNFHVVKVFELSRGEVVRMREYCDSAYLNVHAGPIAEFMHQAKLDDGDVPPAHSAWSSDWCLSGPEVRLESDAITRDVGWLAANKEIALALSGSWGDESMAEYLHEDVFFNNEVDIAVSPLLGKGIRGRDRLTAAAGRATAAFEGTLTRTVRAVTAENNRVVVEEELHGTSRLRPDIPFTTRQAKVCLLRDGRVFRIRQYLDSGFVQAYSPELVAHVFEGTELAAR</sequence>
<name>A0A9X2VU11_9PSEU</name>
<dbReference type="Gene3D" id="3.10.450.50">
    <property type="match status" value="2"/>
</dbReference>
<feature type="domain" description="SnoaL-like" evidence="1">
    <location>
        <begin position="208"/>
        <end position="306"/>
    </location>
</feature>
<comment type="caution">
    <text evidence="2">The sequence shown here is derived from an EMBL/GenBank/DDBJ whole genome shotgun (WGS) entry which is preliminary data.</text>
</comment>
<dbReference type="AlphaFoldDB" id="A0A9X2VU11"/>
<keyword evidence="3" id="KW-1185">Reference proteome</keyword>
<dbReference type="InterPro" id="IPR037401">
    <property type="entry name" value="SnoaL-like"/>
</dbReference>
<dbReference type="RefSeq" id="WP_259628396.1">
    <property type="nucleotide sequence ID" value="NZ_JANYMP010000027.1"/>
</dbReference>